<comment type="caution">
    <text evidence="1">The sequence shown here is derived from an EMBL/GenBank/DDBJ whole genome shotgun (WGS) entry which is preliminary data.</text>
</comment>
<keyword evidence="2" id="KW-1185">Reference proteome</keyword>
<dbReference type="EMBL" id="BSXT01000692">
    <property type="protein sequence ID" value="GMF32520.1"/>
    <property type="molecule type" value="Genomic_DNA"/>
</dbReference>
<reference evidence="1" key="1">
    <citation type="submission" date="2023-04" db="EMBL/GenBank/DDBJ databases">
        <title>Phytophthora fragariaefolia NBRC 109709.</title>
        <authorList>
            <person name="Ichikawa N."/>
            <person name="Sato H."/>
            <person name="Tonouchi N."/>
        </authorList>
    </citation>
    <scope>NUCLEOTIDE SEQUENCE</scope>
    <source>
        <strain evidence="1">NBRC 109709</strain>
    </source>
</reference>
<protein>
    <submittedName>
        <fullName evidence="1">Unnamed protein product</fullName>
    </submittedName>
</protein>
<sequence>MCVQSTYSSNQRAVVLDRFGLTGSEFSGAMASPLRFQYATLRHFERAHATLSDSVIGHVLPRRQTGKRYFRSDSDEAPWNPLQSEQEFSSEVFATGEERPSYRPAFLCTPPYQTSTVSVAVETALSELSTASPWHMMSVDEMRKDFEKQQSLRELEKSFTNNVSMGSVTGTNQVLEQLRRYSLYFGEQQIQLKLVESVAPGVLTASARLGLTVSDYTLHCVPASGENQQ</sequence>
<organism evidence="1 2">
    <name type="scientific">Phytophthora fragariaefolia</name>
    <dbReference type="NCBI Taxonomy" id="1490495"/>
    <lineage>
        <taxon>Eukaryota</taxon>
        <taxon>Sar</taxon>
        <taxon>Stramenopiles</taxon>
        <taxon>Oomycota</taxon>
        <taxon>Peronosporomycetes</taxon>
        <taxon>Peronosporales</taxon>
        <taxon>Peronosporaceae</taxon>
        <taxon>Phytophthora</taxon>
    </lineage>
</organism>
<proteinExistence type="predicted"/>
<gene>
    <name evidence="1" type="ORF">Pfra01_000777000</name>
</gene>
<dbReference type="Proteomes" id="UP001165121">
    <property type="component" value="Unassembled WGS sequence"/>
</dbReference>
<evidence type="ECO:0000313" key="1">
    <source>
        <dbReference type="EMBL" id="GMF32520.1"/>
    </source>
</evidence>
<evidence type="ECO:0000313" key="2">
    <source>
        <dbReference type="Proteomes" id="UP001165121"/>
    </source>
</evidence>
<dbReference type="AlphaFoldDB" id="A0A9W6X6J5"/>
<name>A0A9W6X6J5_9STRA</name>
<accession>A0A9W6X6J5</accession>